<keyword evidence="2" id="KW-0812">Transmembrane</keyword>
<dbReference type="Proteomes" id="UP000254765">
    <property type="component" value="Unassembled WGS sequence"/>
</dbReference>
<evidence type="ECO:0000256" key="1">
    <source>
        <dbReference type="SAM" id="MobiDB-lite"/>
    </source>
</evidence>
<keyword evidence="2" id="KW-0472">Membrane</keyword>
<evidence type="ECO:0000313" key="3">
    <source>
        <dbReference type="EMBL" id="SUI57287.1"/>
    </source>
</evidence>
<evidence type="ECO:0000256" key="2">
    <source>
        <dbReference type="SAM" id="Phobius"/>
    </source>
</evidence>
<organism evidence="3 4">
    <name type="scientific">Serratia marcescens</name>
    <dbReference type="NCBI Taxonomy" id="615"/>
    <lineage>
        <taxon>Bacteria</taxon>
        <taxon>Pseudomonadati</taxon>
        <taxon>Pseudomonadota</taxon>
        <taxon>Gammaproteobacteria</taxon>
        <taxon>Enterobacterales</taxon>
        <taxon>Yersiniaceae</taxon>
        <taxon>Serratia</taxon>
    </lineage>
</organism>
<protein>
    <submittedName>
        <fullName evidence="3">Uncharacterized protein</fullName>
    </submittedName>
</protein>
<feature type="transmembrane region" description="Helical" evidence="2">
    <location>
        <begin position="35"/>
        <end position="53"/>
    </location>
</feature>
<feature type="compositionally biased region" description="Low complexity" evidence="1">
    <location>
        <begin position="103"/>
        <end position="121"/>
    </location>
</feature>
<sequence length="121" mass="13640">MNIESRNLRDEASQVYLEQVLVFDEMERLRLARQVLCGIFAVSVGVFAAHAYWEKNEALGQVFELVKIGALPLVTLVVSFLLSQQRGQIRRRVNATSCPPRSSAGGTARRPRTAPARWRSR</sequence>
<keyword evidence="2" id="KW-1133">Transmembrane helix</keyword>
<name>A0A379Z8C6_SERMA</name>
<reference evidence="3 4" key="1">
    <citation type="submission" date="2018-06" db="EMBL/GenBank/DDBJ databases">
        <authorList>
            <consortium name="Pathogen Informatics"/>
            <person name="Doyle S."/>
        </authorList>
    </citation>
    <scope>NUCLEOTIDE SEQUENCE [LARGE SCALE GENOMIC DNA]</scope>
    <source>
        <strain evidence="3 4">NCTC10211</strain>
    </source>
</reference>
<dbReference type="AlphaFoldDB" id="A0A379Z8C6"/>
<feature type="transmembrane region" description="Helical" evidence="2">
    <location>
        <begin position="65"/>
        <end position="82"/>
    </location>
</feature>
<proteinExistence type="predicted"/>
<feature type="region of interest" description="Disordered" evidence="1">
    <location>
        <begin position="92"/>
        <end position="121"/>
    </location>
</feature>
<evidence type="ECO:0000313" key="4">
    <source>
        <dbReference type="Proteomes" id="UP000254765"/>
    </source>
</evidence>
<accession>A0A379Z8C6</accession>
<gene>
    <name evidence="3" type="ORF">NCTC10211_03416</name>
</gene>
<dbReference type="EMBL" id="UGYK01000002">
    <property type="protein sequence ID" value="SUI57287.1"/>
    <property type="molecule type" value="Genomic_DNA"/>
</dbReference>